<accession>A0A6L5Y0H9</accession>
<gene>
    <name evidence="1" type="ORF">FYJ58_11240</name>
</gene>
<protein>
    <submittedName>
        <fullName evidence="1">Uncharacterized protein</fullName>
    </submittedName>
</protein>
<comment type="caution">
    <text evidence="1">The sequence shown here is derived from an EMBL/GenBank/DDBJ whole genome shotgun (WGS) entry which is preliminary data.</text>
</comment>
<keyword evidence="2" id="KW-1185">Reference proteome</keyword>
<dbReference type="AlphaFoldDB" id="A0A6L5Y0H9"/>
<proteinExistence type="predicted"/>
<evidence type="ECO:0000313" key="1">
    <source>
        <dbReference type="EMBL" id="MSS64444.1"/>
    </source>
</evidence>
<dbReference type="EMBL" id="VUMT01000019">
    <property type="protein sequence ID" value="MSS64444.1"/>
    <property type="molecule type" value="Genomic_DNA"/>
</dbReference>
<reference evidence="1 2" key="1">
    <citation type="submission" date="2019-08" db="EMBL/GenBank/DDBJ databases">
        <title>In-depth cultivation of the pig gut microbiome towards novel bacterial diversity and tailored functional studies.</title>
        <authorList>
            <person name="Wylensek D."/>
            <person name="Hitch T.C.A."/>
            <person name="Clavel T."/>
        </authorList>
    </citation>
    <scope>NUCLEOTIDE SEQUENCE [LARGE SCALE GENOMIC DNA]</scope>
    <source>
        <strain evidence="1 2">WCA-693-APC-MOT-I</strain>
    </source>
</reference>
<dbReference type="RefSeq" id="WP_154519835.1">
    <property type="nucleotide sequence ID" value="NZ_VUMT01000019.1"/>
</dbReference>
<evidence type="ECO:0000313" key="2">
    <source>
        <dbReference type="Proteomes" id="UP000482209"/>
    </source>
</evidence>
<sequence length="87" mass="10691">MLQKKDIASIPYLKKMAFKGSYRGMRFWIRKKEDDEKLLLEVITWKEPFCYEKTPDSEKEYAVFEFKEEELDNIVKWLNEQYKKIKS</sequence>
<name>A0A6L5Y0H9_9FIRM</name>
<organism evidence="1 2">
    <name type="scientific">Velocimicrobium porci</name>
    <dbReference type="NCBI Taxonomy" id="2606634"/>
    <lineage>
        <taxon>Bacteria</taxon>
        <taxon>Bacillati</taxon>
        <taxon>Bacillota</taxon>
        <taxon>Clostridia</taxon>
        <taxon>Lachnospirales</taxon>
        <taxon>Lachnospiraceae</taxon>
        <taxon>Velocimicrobium</taxon>
    </lineage>
</organism>
<dbReference type="Proteomes" id="UP000482209">
    <property type="component" value="Unassembled WGS sequence"/>
</dbReference>